<proteinExistence type="predicted"/>
<keyword evidence="2" id="KW-0812">Transmembrane</keyword>
<keyword evidence="2" id="KW-0472">Membrane</keyword>
<dbReference type="AlphaFoldDB" id="A0A382BAT2"/>
<organism evidence="3">
    <name type="scientific">marine metagenome</name>
    <dbReference type="NCBI Taxonomy" id="408172"/>
    <lineage>
        <taxon>unclassified sequences</taxon>
        <taxon>metagenomes</taxon>
        <taxon>ecological metagenomes</taxon>
    </lineage>
</organism>
<reference evidence="3" key="1">
    <citation type="submission" date="2018-05" db="EMBL/GenBank/DDBJ databases">
        <authorList>
            <person name="Lanie J.A."/>
            <person name="Ng W.-L."/>
            <person name="Kazmierczak K.M."/>
            <person name="Andrzejewski T.M."/>
            <person name="Davidsen T.M."/>
            <person name="Wayne K.J."/>
            <person name="Tettelin H."/>
            <person name="Glass J.I."/>
            <person name="Rusch D."/>
            <person name="Podicherti R."/>
            <person name="Tsui H.-C.T."/>
            <person name="Winkler M.E."/>
        </authorList>
    </citation>
    <scope>NUCLEOTIDE SEQUENCE</scope>
</reference>
<gene>
    <name evidence="3" type="ORF">METZ01_LOCUS163593</name>
</gene>
<feature type="transmembrane region" description="Helical" evidence="2">
    <location>
        <begin position="7"/>
        <end position="24"/>
    </location>
</feature>
<sequence length="174" mass="20105">MFSKKEILLWIVILFVGIMLAWSLKLEATEKKDEIYPNFLLHNATAACMRGIAQLMIQLNPQLRNQYIPPAIQQQILGHCSCIVDKIRVDYGLEEYTKKMNDYLWIKKIWGDYGVQCMKAGYLAGVIPDDLPEKLEKIQTDNKTKEDTKVEDNKTKSKKEEILIKEPEPAIFQG</sequence>
<protein>
    <submittedName>
        <fullName evidence="3">Uncharacterized protein</fullName>
    </submittedName>
</protein>
<evidence type="ECO:0000256" key="1">
    <source>
        <dbReference type="SAM" id="MobiDB-lite"/>
    </source>
</evidence>
<evidence type="ECO:0000256" key="2">
    <source>
        <dbReference type="SAM" id="Phobius"/>
    </source>
</evidence>
<feature type="region of interest" description="Disordered" evidence="1">
    <location>
        <begin position="138"/>
        <end position="161"/>
    </location>
</feature>
<evidence type="ECO:0000313" key="3">
    <source>
        <dbReference type="EMBL" id="SVB10739.1"/>
    </source>
</evidence>
<accession>A0A382BAT2</accession>
<dbReference type="EMBL" id="UINC01028907">
    <property type="protein sequence ID" value="SVB10739.1"/>
    <property type="molecule type" value="Genomic_DNA"/>
</dbReference>
<name>A0A382BAT2_9ZZZZ</name>
<keyword evidence="2" id="KW-1133">Transmembrane helix</keyword>